<proteinExistence type="predicted"/>
<name>A0AA40B922_9PEZI</name>
<gene>
    <name evidence="1" type="ORF">B0H67DRAFT_14404</name>
</gene>
<evidence type="ECO:0000313" key="1">
    <source>
        <dbReference type="EMBL" id="KAK0729886.1"/>
    </source>
</evidence>
<accession>A0AA40B922</accession>
<organism evidence="1 2">
    <name type="scientific">Lasiosphaeris hirsuta</name>
    <dbReference type="NCBI Taxonomy" id="260670"/>
    <lineage>
        <taxon>Eukaryota</taxon>
        <taxon>Fungi</taxon>
        <taxon>Dikarya</taxon>
        <taxon>Ascomycota</taxon>
        <taxon>Pezizomycotina</taxon>
        <taxon>Sordariomycetes</taxon>
        <taxon>Sordariomycetidae</taxon>
        <taxon>Sordariales</taxon>
        <taxon>Lasiosphaeriaceae</taxon>
        <taxon>Lasiosphaeris</taxon>
    </lineage>
</organism>
<comment type="caution">
    <text evidence="1">The sequence shown here is derived from an EMBL/GenBank/DDBJ whole genome shotgun (WGS) entry which is preliminary data.</text>
</comment>
<sequence length="191" mass="20554">MRHLVVGIAAAFCSHNIQLCFSAGLRIPRPTQQLPPPGEAMPRIASSAALAELPFPSPAKPPGTLPSKTTASGCTISVNPLSLAPNSSVLSHTNGCGCGAEYDRRAVGKYLLAWVIYRIDWLEKHPLDAVSWARTVYKQLQLGEEVELELDAMEVLHDVCVSKGETAVWGDYFGRAGNVSSIRSNIKAKAE</sequence>
<dbReference type="Proteomes" id="UP001172102">
    <property type="component" value="Unassembled WGS sequence"/>
</dbReference>
<evidence type="ECO:0000313" key="2">
    <source>
        <dbReference type="Proteomes" id="UP001172102"/>
    </source>
</evidence>
<reference evidence="1" key="1">
    <citation type="submission" date="2023-06" db="EMBL/GenBank/DDBJ databases">
        <title>Genome-scale phylogeny and comparative genomics of the fungal order Sordariales.</title>
        <authorList>
            <consortium name="Lawrence Berkeley National Laboratory"/>
            <person name="Hensen N."/>
            <person name="Bonometti L."/>
            <person name="Westerberg I."/>
            <person name="Brannstrom I.O."/>
            <person name="Guillou S."/>
            <person name="Cros-Aarteil S."/>
            <person name="Calhoun S."/>
            <person name="Haridas S."/>
            <person name="Kuo A."/>
            <person name="Mondo S."/>
            <person name="Pangilinan J."/>
            <person name="Riley R."/>
            <person name="Labutti K."/>
            <person name="Andreopoulos B."/>
            <person name="Lipzen A."/>
            <person name="Chen C."/>
            <person name="Yanf M."/>
            <person name="Daum C."/>
            <person name="Ng V."/>
            <person name="Clum A."/>
            <person name="Steindorff A."/>
            <person name="Ohm R."/>
            <person name="Martin F."/>
            <person name="Silar P."/>
            <person name="Natvig D."/>
            <person name="Lalanne C."/>
            <person name="Gautier V."/>
            <person name="Ament-Velasquez S.L."/>
            <person name="Kruys A."/>
            <person name="Hutchinson M.I."/>
            <person name="Powell A.J."/>
            <person name="Barry K."/>
            <person name="Miller A.N."/>
            <person name="Grigoriev I.V."/>
            <person name="Debuchy R."/>
            <person name="Gladieux P."/>
            <person name="Thoren M.H."/>
            <person name="Johannesson H."/>
        </authorList>
    </citation>
    <scope>NUCLEOTIDE SEQUENCE</scope>
    <source>
        <strain evidence="1">SMH4607-1</strain>
    </source>
</reference>
<dbReference type="EMBL" id="JAUKUA010000001">
    <property type="protein sequence ID" value="KAK0729886.1"/>
    <property type="molecule type" value="Genomic_DNA"/>
</dbReference>
<keyword evidence="2" id="KW-1185">Reference proteome</keyword>
<dbReference type="AlphaFoldDB" id="A0AA40B922"/>
<protein>
    <submittedName>
        <fullName evidence="1">Uncharacterized protein</fullName>
    </submittedName>
</protein>